<reference evidence="1 2" key="1">
    <citation type="submission" date="2016-12" db="EMBL/GenBank/DDBJ databases">
        <authorList>
            <person name="Song W.-J."/>
            <person name="Kurnit D.M."/>
        </authorList>
    </citation>
    <scope>NUCLEOTIDE SEQUENCE [LARGE SCALE GENOMIC DNA]</scope>
    <source>
        <strain evidence="1 2">STM7296</strain>
    </source>
</reference>
<sequence>MRATLSADTTTWGLNLAKRNARWHAPDLPMDGKVHAAVALARPVTSHDWLAKGLSI</sequence>
<gene>
    <name evidence="1" type="ORF">BN2475_50224</name>
</gene>
<proteinExistence type="predicted"/>
<evidence type="ECO:0000313" key="1">
    <source>
        <dbReference type="EMBL" id="SIT35793.1"/>
    </source>
</evidence>
<protein>
    <submittedName>
        <fullName evidence="1">Uncharacterized protein</fullName>
    </submittedName>
</protein>
<organism evidence="1 2">
    <name type="scientific">Paraburkholderia ribeironis</name>
    <dbReference type="NCBI Taxonomy" id="1247936"/>
    <lineage>
        <taxon>Bacteria</taxon>
        <taxon>Pseudomonadati</taxon>
        <taxon>Pseudomonadota</taxon>
        <taxon>Betaproteobacteria</taxon>
        <taxon>Burkholderiales</taxon>
        <taxon>Burkholderiaceae</taxon>
        <taxon>Paraburkholderia</taxon>
    </lineage>
</organism>
<dbReference type="AlphaFoldDB" id="A0A1N7RL14"/>
<dbReference type="EMBL" id="CYGX02000005">
    <property type="protein sequence ID" value="SIT35793.1"/>
    <property type="molecule type" value="Genomic_DNA"/>
</dbReference>
<accession>A0A1N7RL14</accession>
<dbReference type="OrthoDB" id="8997880at2"/>
<dbReference type="Proteomes" id="UP000187012">
    <property type="component" value="Unassembled WGS sequence"/>
</dbReference>
<evidence type="ECO:0000313" key="2">
    <source>
        <dbReference type="Proteomes" id="UP000187012"/>
    </source>
</evidence>
<keyword evidence="2" id="KW-1185">Reference proteome</keyword>
<name>A0A1N7RL14_9BURK</name>